<evidence type="ECO:0000313" key="2">
    <source>
        <dbReference type="EMBL" id="MDQ0543769.1"/>
    </source>
</evidence>
<evidence type="ECO:0000256" key="1">
    <source>
        <dbReference type="SAM" id="MobiDB-lite"/>
    </source>
</evidence>
<evidence type="ECO:0008006" key="4">
    <source>
        <dbReference type="Google" id="ProtNLM"/>
    </source>
</evidence>
<proteinExistence type="predicted"/>
<sequence length="192" mass="20144">MSNSTHQPPAPRTAPRGAPGGGAYTRHDELARGLGWFSIGLGLLELTAAHGLCRALGLKGRETLVQAYGVREVATGVAILMSHDPTPWILARVGGDALDLATLATGFEDDNPKQSNLAAATAAVAGVTVLDVVCAQGLIGQKRLSRPGAFDYSDRSGFARPARTMRGAASDFATPEDFRIPGPLRPWTETRA</sequence>
<evidence type="ECO:0000313" key="3">
    <source>
        <dbReference type="Proteomes" id="UP001223420"/>
    </source>
</evidence>
<feature type="region of interest" description="Disordered" evidence="1">
    <location>
        <begin position="1"/>
        <end position="25"/>
    </location>
</feature>
<gene>
    <name evidence="2" type="ORF">QO001_002698</name>
</gene>
<protein>
    <recommendedName>
        <fullName evidence="4">Cyclase dehydrase</fullName>
    </recommendedName>
</protein>
<dbReference type="AlphaFoldDB" id="A0AAJ1TS07"/>
<dbReference type="Proteomes" id="UP001223420">
    <property type="component" value="Unassembled WGS sequence"/>
</dbReference>
<accession>A0AAJ1TS07</accession>
<dbReference type="RefSeq" id="WP_122161501.1">
    <property type="nucleotide sequence ID" value="NZ_CP033231.1"/>
</dbReference>
<dbReference type="EMBL" id="JAUSWL010000004">
    <property type="protein sequence ID" value="MDQ0543769.1"/>
    <property type="molecule type" value="Genomic_DNA"/>
</dbReference>
<name>A0AAJ1TS07_9HYPH</name>
<comment type="caution">
    <text evidence="2">The sequence shown here is derived from an EMBL/GenBank/DDBJ whole genome shotgun (WGS) entry which is preliminary data.</text>
</comment>
<organism evidence="2 3">
    <name type="scientific">Methylobacterium brachiatum</name>
    <dbReference type="NCBI Taxonomy" id="269660"/>
    <lineage>
        <taxon>Bacteria</taxon>
        <taxon>Pseudomonadati</taxon>
        <taxon>Pseudomonadota</taxon>
        <taxon>Alphaproteobacteria</taxon>
        <taxon>Hyphomicrobiales</taxon>
        <taxon>Methylobacteriaceae</taxon>
        <taxon>Methylobacterium</taxon>
    </lineage>
</organism>
<reference evidence="2" key="1">
    <citation type="submission" date="2023-07" db="EMBL/GenBank/DDBJ databases">
        <title>Genomic Encyclopedia of Type Strains, Phase IV (KMG-IV): sequencing the most valuable type-strain genomes for metagenomic binning, comparative biology and taxonomic classification.</title>
        <authorList>
            <person name="Goeker M."/>
        </authorList>
    </citation>
    <scope>NUCLEOTIDE SEQUENCE</scope>
    <source>
        <strain evidence="2">DSM 19569</strain>
    </source>
</reference>